<dbReference type="EMBL" id="LAZR01001435">
    <property type="protein sequence ID" value="KKN44704.1"/>
    <property type="molecule type" value="Genomic_DNA"/>
</dbReference>
<comment type="caution">
    <text evidence="1">The sequence shown here is derived from an EMBL/GenBank/DDBJ whole genome shotgun (WGS) entry which is preliminary data.</text>
</comment>
<accession>A0A0F9QQH0</accession>
<protein>
    <recommendedName>
        <fullName evidence="2">DUF721 domain-containing protein</fullName>
    </recommendedName>
</protein>
<evidence type="ECO:0000313" key="1">
    <source>
        <dbReference type="EMBL" id="KKN44704.1"/>
    </source>
</evidence>
<dbReference type="AlphaFoldDB" id="A0A0F9QQH0"/>
<dbReference type="InterPro" id="IPR007922">
    <property type="entry name" value="DciA-like"/>
</dbReference>
<reference evidence="1" key="1">
    <citation type="journal article" date="2015" name="Nature">
        <title>Complex archaea that bridge the gap between prokaryotes and eukaryotes.</title>
        <authorList>
            <person name="Spang A."/>
            <person name="Saw J.H."/>
            <person name="Jorgensen S.L."/>
            <person name="Zaremba-Niedzwiedzka K."/>
            <person name="Martijn J."/>
            <person name="Lind A.E."/>
            <person name="van Eijk R."/>
            <person name="Schleper C."/>
            <person name="Guy L."/>
            <person name="Ettema T.J."/>
        </authorList>
    </citation>
    <scope>NUCLEOTIDE SEQUENCE</scope>
</reference>
<dbReference type="Pfam" id="PF05258">
    <property type="entry name" value="DciA"/>
    <property type="match status" value="1"/>
</dbReference>
<gene>
    <name evidence="1" type="ORF">LCGC14_0690520</name>
</gene>
<organism evidence="1">
    <name type="scientific">marine sediment metagenome</name>
    <dbReference type="NCBI Taxonomy" id="412755"/>
    <lineage>
        <taxon>unclassified sequences</taxon>
        <taxon>metagenomes</taxon>
        <taxon>ecological metagenomes</taxon>
    </lineage>
</organism>
<proteinExistence type="predicted"/>
<name>A0A0F9QQH0_9ZZZZ</name>
<sequence length="149" mass="16691">MSKKPERIGKLYKKDNHMNSLTIRAQKLDKLNTIFQNSLPLKFVNHCNLANISDDSIIVITDNASYASLLRFQSRLLCKNISAHLSKPVTKLKVKVRPKTYRDEIGPYTPPKRLSSDSADIVESTAAEMKDGPLKAALQKLASRRSGKP</sequence>
<evidence type="ECO:0008006" key="2">
    <source>
        <dbReference type="Google" id="ProtNLM"/>
    </source>
</evidence>